<dbReference type="Proteomes" id="UP001426770">
    <property type="component" value="Unassembled WGS sequence"/>
</dbReference>
<reference evidence="1 2" key="1">
    <citation type="submission" date="2024-02" db="EMBL/GenBank/DDBJ databases">
        <title>Lysinimicrobium sediminis NBRC 112286.</title>
        <authorList>
            <person name="Ichikawa N."/>
            <person name="Katano-Makiyama Y."/>
            <person name="Hidaka K."/>
        </authorList>
    </citation>
    <scope>NUCLEOTIDE SEQUENCE [LARGE SCALE GENOMIC DNA]</scope>
    <source>
        <strain evidence="1 2">NBRC 112286</strain>
    </source>
</reference>
<keyword evidence="2" id="KW-1185">Reference proteome</keyword>
<dbReference type="EMBL" id="BAABRR010000012">
    <property type="protein sequence ID" value="GAA5519711.1"/>
    <property type="molecule type" value="Genomic_DNA"/>
</dbReference>
<protein>
    <recommendedName>
        <fullName evidence="3">Fis family transcriptional regulator</fullName>
    </recommendedName>
</protein>
<accession>A0ABP9WIQ4</accession>
<gene>
    <name evidence="1" type="ORF">Lsed01_02164</name>
</gene>
<dbReference type="RefSeq" id="WP_286215233.1">
    <property type="nucleotide sequence ID" value="NZ_AP027736.1"/>
</dbReference>
<evidence type="ECO:0008006" key="3">
    <source>
        <dbReference type="Google" id="ProtNLM"/>
    </source>
</evidence>
<evidence type="ECO:0000313" key="1">
    <source>
        <dbReference type="EMBL" id="GAA5519711.1"/>
    </source>
</evidence>
<proteinExistence type="predicted"/>
<comment type="caution">
    <text evidence="1">The sequence shown here is derived from an EMBL/GenBank/DDBJ whole genome shotgun (WGS) entry which is preliminary data.</text>
</comment>
<sequence length="169" mass="17769">MRWELLFADLEARLTAAERAELDAEIDERARDERADVALAARLLAAKGRRIVLVVRGGTRVAGTLVDGAGTWALVESVTGEALVPLAAVTSVEGLPRVAAAVGAVDARLRMSTVLRELAEARVPVIVEVDGDQWRGVIVAVGADHVDLAGPRGERAVPLAAVLMVRAAP</sequence>
<organism evidence="1 2">
    <name type="scientific">Demequina sediminis</name>
    <dbReference type="NCBI Taxonomy" id="1930058"/>
    <lineage>
        <taxon>Bacteria</taxon>
        <taxon>Bacillati</taxon>
        <taxon>Actinomycetota</taxon>
        <taxon>Actinomycetes</taxon>
        <taxon>Micrococcales</taxon>
        <taxon>Demequinaceae</taxon>
        <taxon>Demequina</taxon>
    </lineage>
</organism>
<name>A0ABP9WIQ4_9MICO</name>
<evidence type="ECO:0000313" key="2">
    <source>
        <dbReference type="Proteomes" id="UP001426770"/>
    </source>
</evidence>